<proteinExistence type="inferred from homology"/>
<dbReference type="GO" id="GO:0005829">
    <property type="term" value="C:cytosol"/>
    <property type="evidence" value="ECO:0007669"/>
    <property type="project" value="EnsemblFungi"/>
</dbReference>
<dbReference type="STRING" id="1382522.W6MVI3"/>
<dbReference type="GO" id="GO:0034274">
    <property type="term" value="C:Atg12-Atg5-Atg16 complex"/>
    <property type="evidence" value="ECO:0007669"/>
    <property type="project" value="EnsemblFungi"/>
</dbReference>
<dbReference type="GO" id="GO:0031386">
    <property type="term" value="F:protein tag activity"/>
    <property type="evidence" value="ECO:0007669"/>
    <property type="project" value="EnsemblFungi"/>
</dbReference>
<keyword evidence="4 7" id="KW-1017">Isopeptide bond</keyword>
<dbReference type="InterPro" id="IPR029071">
    <property type="entry name" value="Ubiquitin-like_domsf"/>
</dbReference>
<keyword evidence="6 7" id="KW-0072">Autophagy</keyword>
<keyword evidence="7" id="KW-0472">Membrane</keyword>
<feature type="compositionally biased region" description="Basic and acidic residues" evidence="8">
    <location>
        <begin position="37"/>
        <end position="47"/>
    </location>
</feature>
<evidence type="ECO:0000256" key="5">
    <source>
        <dbReference type="ARBA" id="ARBA00022786"/>
    </source>
</evidence>
<evidence type="ECO:0000256" key="3">
    <source>
        <dbReference type="ARBA" id="ARBA00015875"/>
    </source>
</evidence>
<dbReference type="RefSeq" id="XP_022458311.1">
    <property type="nucleotide sequence ID" value="XM_022602513.1"/>
</dbReference>
<dbReference type="GO" id="GO:0000422">
    <property type="term" value="P:autophagy of mitochondrion"/>
    <property type="evidence" value="ECO:0007669"/>
    <property type="project" value="EnsemblFungi"/>
</dbReference>
<dbReference type="Proteomes" id="UP000019384">
    <property type="component" value="Unassembled WGS sequence"/>
</dbReference>
<dbReference type="GO" id="GO:0034045">
    <property type="term" value="C:phagophore assembly site membrane"/>
    <property type="evidence" value="ECO:0007669"/>
    <property type="project" value="UniProtKB-SubCell"/>
</dbReference>
<dbReference type="Pfam" id="PF04110">
    <property type="entry name" value="APG12"/>
    <property type="match status" value="1"/>
</dbReference>
<dbReference type="CDD" id="cd01612">
    <property type="entry name" value="Ubl_ATG12"/>
    <property type="match status" value="1"/>
</dbReference>
<evidence type="ECO:0000313" key="9">
    <source>
        <dbReference type="EMBL" id="CDK26305.1"/>
    </source>
</evidence>
<gene>
    <name evidence="9" type="ORF">KUCA_T00002276001</name>
</gene>
<keyword evidence="10" id="KW-1185">Reference proteome</keyword>
<comment type="function">
    <text evidence="7">Ubiquitin-like protein involved in cytoplasm to vacuole transport (Cvt), autophagy vesicles formation, mitophagy, and nucleophagy.</text>
</comment>
<evidence type="ECO:0000256" key="7">
    <source>
        <dbReference type="RuleBase" id="RU361201"/>
    </source>
</evidence>
<dbReference type="EMBL" id="HG793127">
    <property type="protein sequence ID" value="CDK26305.1"/>
    <property type="molecule type" value="Genomic_DNA"/>
</dbReference>
<reference evidence="9" key="2">
    <citation type="submission" date="2014-02" db="EMBL/GenBank/DDBJ databases">
        <title>Complete DNA sequence of /Kuraishia capsulata/ illustrates novel genomic features among budding yeasts (/Saccharomycotina/).</title>
        <authorList>
            <person name="Morales L."/>
            <person name="Noel B."/>
            <person name="Porcel B."/>
            <person name="Marcet-Houben M."/>
            <person name="Hullo M-F."/>
            <person name="Sacerdot C."/>
            <person name="Tekaia F."/>
            <person name="Leh-Louis V."/>
            <person name="Despons L."/>
            <person name="Khanna V."/>
            <person name="Aury J-M."/>
            <person name="Barbe V."/>
            <person name="Couloux A."/>
            <person name="Labadie K."/>
            <person name="Pelletier E."/>
            <person name="Souciet J-L."/>
            <person name="Boekhout T."/>
            <person name="Gabaldon T."/>
            <person name="Wincker P."/>
            <person name="Dujon B."/>
        </authorList>
    </citation>
    <scope>NUCLEOTIDE SEQUENCE</scope>
    <source>
        <strain evidence="9">CBS 1993</strain>
    </source>
</reference>
<evidence type="ECO:0000256" key="8">
    <source>
        <dbReference type="SAM" id="MobiDB-lite"/>
    </source>
</evidence>
<reference evidence="9" key="1">
    <citation type="submission" date="2013-12" db="EMBL/GenBank/DDBJ databases">
        <authorList>
            <person name="Genoscope - CEA"/>
        </authorList>
    </citation>
    <scope>NUCLEOTIDE SEQUENCE</scope>
    <source>
        <strain evidence="9">CBS 1993</strain>
    </source>
</reference>
<protein>
    <recommendedName>
        <fullName evidence="3 7">Ubiquitin-like protein ATG12</fullName>
    </recommendedName>
</protein>
<keyword evidence="5 7" id="KW-0833">Ubl conjugation pathway</keyword>
<name>W6MVI3_9ASCO</name>
<organism evidence="9 10">
    <name type="scientific">Kuraishia capsulata CBS 1993</name>
    <dbReference type="NCBI Taxonomy" id="1382522"/>
    <lineage>
        <taxon>Eukaryota</taxon>
        <taxon>Fungi</taxon>
        <taxon>Dikarya</taxon>
        <taxon>Ascomycota</taxon>
        <taxon>Saccharomycotina</taxon>
        <taxon>Pichiomycetes</taxon>
        <taxon>Pichiales</taxon>
        <taxon>Pichiaceae</taxon>
        <taxon>Kuraishia</taxon>
    </lineage>
</organism>
<dbReference type="GO" id="GO:0032258">
    <property type="term" value="P:cytoplasm to vacuole targeting by the Cvt pathway"/>
    <property type="evidence" value="ECO:0007669"/>
    <property type="project" value="EnsemblFungi"/>
</dbReference>
<dbReference type="AlphaFoldDB" id="W6MVI3"/>
<comment type="subunit">
    <text evidence="7">Forms a conjugate with ATG5.</text>
</comment>
<dbReference type="GeneID" id="34519699"/>
<dbReference type="InterPro" id="IPR007242">
    <property type="entry name" value="Atg12"/>
</dbReference>
<evidence type="ECO:0000256" key="6">
    <source>
        <dbReference type="ARBA" id="ARBA00023006"/>
    </source>
</evidence>
<dbReference type="GO" id="GO:0019776">
    <property type="term" value="F:Atg8-family ligase activity"/>
    <property type="evidence" value="ECO:0007669"/>
    <property type="project" value="EnsemblFungi"/>
</dbReference>
<comment type="subcellular location">
    <subcellularLocation>
        <location evidence="1 7">Preautophagosomal structure membrane</location>
        <topology evidence="1 7">Peripheral membrane protein</topology>
    </subcellularLocation>
</comment>
<comment type="similarity">
    <text evidence="2 7">Belongs to the ATG12 family.</text>
</comment>
<dbReference type="HOGENOM" id="CLU_106795_0_0_1"/>
<dbReference type="GO" id="GO:0000421">
    <property type="term" value="C:autophagosome membrane"/>
    <property type="evidence" value="ECO:0007669"/>
    <property type="project" value="TreeGrafter"/>
</dbReference>
<sequence length="180" mass="20099">MDLPVSDYDDESSSSSESTGKLQDLRLEEPMPDQDLGSERDYEDSIKEQEVKTKVTMAASMVLSKLPSKTNDLVANLSKPKKDKVTIRFQPIGSVPHISPKVFKISSSQPFSTLIRFLEKRIRQRQTEDAKVNALTGGTLFCYIHNSIAPSPDEMIGNLFTNFNVNNELMVSYCNTVAFG</sequence>
<dbReference type="PANTHER" id="PTHR13385:SF0">
    <property type="entry name" value="UBIQUITIN-LIKE PROTEIN ATG12"/>
    <property type="match status" value="1"/>
</dbReference>
<dbReference type="SUPFAM" id="SSF54236">
    <property type="entry name" value="Ubiquitin-like"/>
    <property type="match status" value="1"/>
</dbReference>
<feature type="region of interest" description="Disordered" evidence="8">
    <location>
        <begin position="1"/>
        <end position="47"/>
    </location>
</feature>
<evidence type="ECO:0000313" key="10">
    <source>
        <dbReference type="Proteomes" id="UP000019384"/>
    </source>
</evidence>
<dbReference type="GO" id="GO:0008047">
    <property type="term" value="F:enzyme activator activity"/>
    <property type="evidence" value="ECO:0007669"/>
    <property type="project" value="EnsemblFungi"/>
</dbReference>
<dbReference type="GO" id="GO:0097352">
    <property type="term" value="P:autophagosome maturation"/>
    <property type="evidence" value="ECO:0007669"/>
    <property type="project" value="TreeGrafter"/>
</dbReference>
<accession>W6MVI3</accession>
<dbReference type="PANTHER" id="PTHR13385">
    <property type="entry name" value="AUTOPHAGY PROTEIN 12"/>
    <property type="match status" value="1"/>
</dbReference>
<dbReference type="Gene3D" id="3.10.20.90">
    <property type="entry name" value="Phosphatidylinositol 3-kinase Catalytic Subunit, Chain A, domain 1"/>
    <property type="match status" value="1"/>
</dbReference>
<evidence type="ECO:0000256" key="1">
    <source>
        <dbReference type="ARBA" id="ARBA00004623"/>
    </source>
</evidence>
<evidence type="ECO:0000256" key="4">
    <source>
        <dbReference type="ARBA" id="ARBA00022499"/>
    </source>
</evidence>
<dbReference type="GO" id="GO:0061723">
    <property type="term" value="P:glycophagy"/>
    <property type="evidence" value="ECO:0007669"/>
    <property type="project" value="TreeGrafter"/>
</dbReference>
<evidence type="ECO:0000256" key="2">
    <source>
        <dbReference type="ARBA" id="ARBA00007778"/>
    </source>
</evidence>
<dbReference type="OrthoDB" id="10003551at2759"/>
<dbReference type="GO" id="GO:0000045">
    <property type="term" value="P:autophagosome assembly"/>
    <property type="evidence" value="ECO:0007669"/>
    <property type="project" value="EnsemblFungi"/>
</dbReference>
<keyword evidence="7" id="KW-0653">Protein transport</keyword>
<dbReference type="GO" id="GO:0034727">
    <property type="term" value="P:piecemeal microautophagy of the nucleus"/>
    <property type="evidence" value="ECO:0007669"/>
    <property type="project" value="EnsemblFungi"/>
</dbReference>
<keyword evidence="7" id="KW-0813">Transport</keyword>